<dbReference type="AlphaFoldDB" id="A0A4R6VGF5"/>
<evidence type="ECO:0000313" key="2">
    <source>
        <dbReference type="EMBL" id="TDQ59899.1"/>
    </source>
</evidence>
<accession>A0A4R6VGF5</accession>
<feature type="transmembrane region" description="Helical" evidence="1">
    <location>
        <begin position="6"/>
        <end position="22"/>
    </location>
</feature>
<dbReference type="InterPro" id="IPR052894">
    <property type="entry name" value="AsmA-related"/>
</dbReference>
<protein>
    <recommendedName>
        <fullName evidence="4">AsmA-like C-terminal domain-containing protein</fullName>
    </recommendedName>
</protein>
<reference evidence="2 3" key="1">
    <citation type="submission" date="2019-03" db="EMBL/GenBank/DDBJ databases">
        <title>Genomic Encyclopedia of Type Strains, Phase IV (KMG-IV): sequencing the most valuable type-strain genomes for metagenomic binning, comparative biology and taxonomic classification.</title>
        <authorList>
            <person name="Goeker M."/>
        </authorList>
    </citation>
    <scope>NUCLEOTIDE SEQUENCE [LARGE SCALE GENOMIC DNA]</scope>
    <source>
        <strain evidence="2 3">DSM 28403</strain>
    </source>
</reference>
<dbReference type="GO" id="GO:0005886">
    <property type="term" value="C:plasma membrane"/>
    <property type="evidence" value="ECO:0007669"/>
    <property type="project" value="TreeGrafter"/>
</dbReference>
<evidence type="ECO:0000256" key="1">
    <source>
        <dbReference type="SAM" id="Phobius"/>
    </source>
</evidence>
<sequence length="456" mass="50829">MGKKIGIGLVGAAVFVLFLFFLQTGKIEERLKSVFAEQGLEVRELHFNLLPSPVFIAEEVKYLFPAGSDAKGGKASFARFEIKFDFLSLLGARPRINAVQLQEGEIYLSFRTYPDFHAINLLLKPTALYAEDLPMLAYWLKTGLREPRTAPLSFTFLLSAKNAGLERLNLSGNMGLITAGIEAEELKVEITSPRATYAANKSFYAEIEQGYLHRTDGGDYELKAQKLKINRWGVAGVEATLALPNELRNSYALNFGATECGRCRLKAEIRESAPAHYNFSLNAQSFPLQPLLEVMRLPAPVSGRSDISAEGIIERGRPSAGRMHLSVSDGRLDGINLLRMVRDYLPLHYNESGFNTENTQTAFQHLSSALSWQGSSVAVEYLLLLTDKIRVEGNGNMSLTDMQCEAKIQIGINKKEYSALALPVRFFGDCGSPQYKLELNKSFREQVKKLIKEKLR</sequence>
<comment type="caution">
    <text evidence="2">The sequence shown here is derived from an EMBL/GenBank/DDBJ whole genome shotgun (WGS) entry which is preliminary data.</text>
</comment>
<keyword evidence="1" id="KW-0472">Membrane</keyword>
<gene>
    <name evidence="2" type="ORF">EDC45_0566</name>
</gene>
<dbReference type="Proteomes" id="UP000295657">
    <property type="component" value="Unassembled WGS sequence"/>
</dbReference>
<organism evidence="2 3">
    <name type="scientific">Mesocricetibacter intestinalis</name>
    <dbReference type="NCBI Taxonomy" id="1521930"/>
    <lineage>
        <taxon>Bacteria</taxon>
        <taxon>Pseudomonadati</taxon>
        <taxon>Pseudomonadota</taxon>
        <taxon>Gammaproteobacteria</taxon>
        <taxon>Pasteurellales</taxon>
        <taxon>Pasteurellaceae</taxon>
        <taxon>Mesocricetibacter</taxon>
    </lineage>
</organism>
<dbReference type="PANTHER" id="PTHR30441:SF4">
    <property type="entry name" value="PROTEIN ASMA"/>
    <property type="match status" value="1"/>
</dbReference>
<dbReference type="GO" id="GO:0090313">
    <property type="term" value="P:regulation of protein targeting to membrane"/>
    <property type="evidence" value="ECO:0007669"/>
    <property type="project" value="TreeGrafter"/>
</dbReference>
<dbReference type="EMBL" id="SNYQ01000001">
    <property type="protein sequence ID" value="TDQ59899.1"/>
    <property type="molecule type" value="Genomic_DNA"/>
</dbReference>
<keyword evidence="3" id="KW-1185">Reference proteome</keyword>
<evidence type="ECO:0000313" key="3">
    <source>
        <dbReference type="Proteomes" id="UP000295657"/>
    </source>
</evidence>
<name>A0A4R6VGF5_9PAST</name>
<evidence type="ECO:0008006" key="4">
    <source>
        <dbReference type="Google" id="ProtNLM"/>
    </source>
</evidence>
<keyword evidence="1" id="KW-1133">Transmembrane helix</keyword>
<dbReference type="PANTHER" id="PTHR30441">
    <property type="entry name" value="DUF748 DOMAIN-CONTAINING PROTEIN"/>
    <property type="match status" value="1"/>
</dbReference>
<proteinExistence type="predicted"/>
<keyword evidence="1" id="KW-0812">Transmembrane</keyword>